<dbReference type="PRINTS" id="PR01166">
    <property type="entry name" value="CYCOXIDASEII"/>
</dbReference>
<keyword evidence="9" id="KW-0249">Electron transport</keyword>
<dbReference type="GO" id="GO:0016020">
    <property type="term" value="C:membrane"/>
    <property type="evidence" value="ECO:0007669"/>
    <property type="project" value="UniProtKB-SubCell"/>
</dbReference>
<comment type="subcellular location">
    <subcellularLocation>
        <location evidence="1">Membrane</location>
        <topology evidence="1">Multi-pass membrane protein</topology>
    </subcellularLocation>
</comment>
<keyword evidence="5" id="KW-0679">Respiratory chain</keyword>
<dbReference type="SUPFAM" id="SSF49503">
    <property type="entry name" value="Cupredoxins"/>
    <property type="match status" value="1"/>
</dbReference>
<evidence type="ECO:0000256" key="13">
    <source>
        <dbReference type="ARBA" id="ARBA00024688"/>
    </source>
</evidence>
<dbReference type="EC" id="7.1.1.9" evidence="3"/>
<dbReference type="GO" id="GO:0005507">
    <property type="term" value="F:copper ion binding"/>
    <property type="evidence" value="ECO:0007669"/>
    <property type="project" value="InterPro"/>
</dbReference>
<evidence type="ECO:0000256" key="17">
    <source>
        <dbReference type="SAM" id="Phobius"/>
    </source>
</evidence>
<dbReference type="GO" id="GO:0016491">
    <property type="term" value="F:oxidoreductase activity"/>
    <property type="evidence" value="ECO:0007669"/>
    <property type="project" value="InterPro"/>
</dbReference>
<keyword evidence="7" id="KW-0479">Metal-binding</keyword>
<dbReference type="AlphaFoldDB" id="A0A2M9CQ31"/>
<feature type="domain" description="Cytochrome oxidase subunit II copper A binding" evidence="18">
    <location>
        <begin position="133"/>
        <end position="271"/>
    </location>
</feature>
<feature type="transmembrane region" description="Helical" evidence="17">
    <location>
        <begin position="103"/>
        <end position="121"/>
    </location>
</feature>
<evidence type="ECO:0000256" key="10">
    <source>
        <dbReference type="ARBA" id="ARBA00022989"/>
    </source>
</evidence>
<evidence type="ECO:0000256" key="5">
    <source>
        <dbReference type="ARBA" id="ARBA00022660"/>
    </source>
</evidence>
<evidence type="ECO:0000313" key="20">
    <source>
        <dbReference type="Proteomes" id="UP000231693"/>
    </source>
</evidence>
<dbReference type="PANTHER" id="PTHR22888:SF9">
    <property type="entry name" value="CYTOCHROME C OXIDASE SUBUNIT 2"/>
    <property type="match status" value="1"/>
</dbReference>
<dbReference type="InterPro" id="IPR045187">
    <property type="entry name" value="CcO_II"/>
</dbReference>
<dbReference type="OrthoDB" id="9781261at2"/>
<dbReference type="InterPro" id="IPR002429">
    <property type="entry name" value="CcO_II-like_C"/>
</dbReference>
<evidence type="ECO:0000256" key="6">
    <source>
        <dbReference type="ARBA" id="ARBA00022692"/>
    </source>
</evidence>
<keyword evidence="20" id="KW-1185">Reference proteome</keyword>
<keyword evidence="10 17" id="KW-1133">Transmembrane helix</keyword>
<dbReference type="NCBIfam" id="TIGR02866">
    <property type="entry name" value="CoxB"/>
    <property type="match status" value="1"/>
</dbReference>
<evidence type="ECO:0000256" key="4">
    <source>
        <dbReference type="ARBA" id="ARBA00022448"/>
    </source>
</evidence>
<dbReference type="PROSITE" id="PS00078">
    <property type="entry name" value="COX2"/>
    <property type="match status" value="1"/>
</dbReference>
<keyword evidence="11" id="KW-0186">Copper</keyword>
<dbReference type="InterPro" id="IPR036257">
    <property type="entry name" value="Cyt_c_oxidase_su2_TM_sf"/>
</dbReference>
<keyword evidence="8" id="KW-1278">Translocase</keyword>
<dbReference type="Gene3D" id="1.10.287.90">
    <property type="match status" value="1"/>
</dbReference>
<dbReference type="RefSeq" id="WP_100422711.1">
    <property type="nucleotide sequence ID" value="NZ_BOOX01000002.1"/>
</dbReference>
<dbReference type="GO" id="GO:0004129">
    <property type="term" value="F:cytochrome-c oxidase activity"/>
    <property type="evidence" value="ECO:0007669"/>
    <property type="project" value="UniProtKB-EC"/>
</dbReference>
<evidence type="ECO:0000256" key="16">
    <source>
        <dbReference type="SAM" id="MobiDB-lite"/>
    </source>
</evidence>
<dbReference type="InterPro" id="IPR001505">
    <property type="entry name" value="Copper_CuA"/>
</dbReference>
<keyword evidence="6 17" id="KW-0812">Transmembrane</keyword>
<organism evidence="19 20">
    <name type="scientific">Sediminihabitans luteus</name>
    <dbReference type="NCBI Taxonomy" id="1138585"/>
    <lineage>
        <taxon>Bacteria</taxon>
        <taxon>Bacillati</taxon>
        <taxon>Actinomycetota</taxon>
        <taxon>Actinomycetes</taxon>
        <taxon>Micrococcales</taxon>
        <taxon>Cellulomonadaceae</taxon>
        <taxon>Sediminihabitans</taxon>
    </lineage>
</organism>
<evidence type="ECO:0000256" key="9">
    <source>
        <dbReference type="ARBA" id="ARBA00022982"/>
    </source>
</evidence>
<sequence>MRSHPPSRTRLALLSTAVAVGGAVLLSGCANESVQRGFLPGYDTEVTNQTARITDLWVGAWEAALVVGLITWGLMLWCITVYRKRKDDHQLPVQTRYHMPLEIMYTAVPTIMILVLFQFTHRDMTEIQDTSAEPDVNIQVIGKQWSWDFNYEDDDVYDVGRQESDPGSLGTADQIDAAPGTSDTLPTLYLPVNKRVEFTLNSRDVIHSFWIPAFLYKQDMVPGRTNTFQVVPTREGVYAGKCAELCGEFHSGMLFNVAVVSEEEYEQHMQELRDAGQDGQIPVEGFSRLQHEPETPAVEDSAADSTEGEH</sequence>
<evidence type="ECO:0000313" key="19">
    <source>
        <dbReference type="EMBL" id="PJJ74040.1"/>
    </source>
</evidence>
<dbReference type="Gene3D" id="2.60.40.420">
    <property type="entry name" value="Cupredoxins - blue copper proteins"/>
    <property type="match status" value="1"/>
</dbReference>
<evidence type="ECO:0000256" key="14">
    <source>
        <dbReference type="ARBA" id="ARBA00031399"/>
    </source>
</evidence>
<keyword evidence="12 17" id="KW-0472">Membrane</keyword>
<protein>
    <recommendedName>
        <fullName evidence="3">cytochrome-c oxidase</fullName>
        <ecNumber evidence="3">7.1.1.9</ecNumber>
    </recommendedName>
    <alternativeName>
        <fullName evidence="14">Cytochrome aa3 subunit 2</fullName>
    </alternativeName>
</protein>
<keyword evidence="4" id="KW-0813">Transport</keyword>
<evidence type="ECO:0000256" key="3">
    <source>
        <dbReference type="ARBA" id="ARBA00012949"/>
    </source>
</evidence>
<evidence type="ECO:0000256" key="1">
    <source>
        <dbReference type="ARBA" id="ARBA00004141"/>
    </source>
</evidence>
<comment type="catalytic activity">
    <reaction evidence="15">
        <text>4 Fe(II)-[cytochrome c] + O2 + 8 H(+)(in) = 4 Fe(III)-[cytochrome c] + 2 H2O + 4 H(+)(out)</text>
        <dbReference type="Rhea" id="RHEA:11436"/>
        <dbReference type="Rhea" id="RHEA-COMP:10350"/>
        <dbReference type="Rhea" id="RHEA-COMP:14399"/>
        <dbReference type="ChEBI" id="CHEBI:15377"/>
        <dbReference type="ChEBI" id="CHEBI:15378"/>
        <dbReference type="ChEBI" id="CHEBI:15379"/>
        <dbReference type="ChEBI" id="CHEBI:29033"/>
        <dbReference type="ChEBI" id="CHEBI:29034"/>
        <dbReference type="EC" id="7.1.1.9"/>
    </reaction>
</comment>
<evidence type="ECO:0000256" key="8">
    <source>
        <dbReference type="ARBA" id="ARBA00022967"/>
    </source>
</evidence>
<dbReference type="EMBL" id="PGFE01000002">
    <property type="protein sequence ID" value="PJJ74040.1"/>
    <property type="molecule type" value="Genomic_DNA"/>
</dbReference>
<dbReference type="Proteomes" id="UP000231693">
    <property type="component" value="Unassembled WGS sequence"/>
</dbReference>
<dbReference type="PANTHER" id="PTHR22888">
    <property type="entry name" value="CYTOCHROME C OXIDASE, SUBUNIT II"/>
    <property type="match status" value="1"/>
</dbReference>
<dbReference type="SUPFAM" id="SSF81464">
    <property type="entry name" value="Cytochrome c oxidase subunit II-like, transmembrane region"/>
    <property type="match status" value="1"/>
</dbReference>
<accession>A0A2M9CQ31</accession>
<evidence type="ECO:0000256" key="15">
    <source>
        <dbReference type="ARBA" id="ARBA00047816"/>
    </source>
</evidence>
<evidence type="ECO:0000259" key="18">
    <source>
        <dbReference type="PROSITE" id="PS50857"/>
    </source>
</evidence>
<feature type="region of interest" description="Disordered" evidence="16">
    <location>
        <begin position="268"/>
        <end position="310"/>
    </location>
</feature>
<name>A0A2M9CQ31_9CELL</name>
<feature type="transmembrane region" description="Helical" evidence="17">
    <location>
        <begin position="63"/>
        <end position="82"/>
    </location>
</feature>
<dbReference type="InterPro" id="IPR008972">
    <property type="entry name" value="Cupredoxin"/>
</dbReference>
<evidence type="ECO:0000256" key="2">
    <source>
        <dbReference type="ARBA" id="ARBA00007866"/>
    </source>
</evidence>
<dbReference type="InterPro" id="IPR014222">
    <property type="entry name" value="Cyt_c_oxidase_su2"/>
</dbReference>
<comment type="caution">
    <text evidence="19">The sequence shown here is derived from an EMBL/GenBank/DDBJ whole genome shotgun (WGS) entry which is preliminary data.</text>
</comment>
<evidence type="ECO:0000256" key="7">
    <source>
        <dbReference type="ARBA" id="ARBA00022723"/>
    </source>
</evidence>
<dbReference type="PROSITE" id="PS50857">
    <property type="entry name" value="COX2_CUA"/>
    <property type="match status" value="1"/>
</dbReference>
<comment type="function">
    <text evidence="13">Subunits I and II form the functional core of the enzyme complex. Electrons originating in cytochrome c are transferred via heme a and Cu(A) to the binuclear center formed by heme a3 and Cu(B).</text>
</comment>
<reference evidence="19 20" key="1">
    <citation type="submission" date="2017-11" db="EMBL/GenBank/DDBJ databases">
        <title>Genomic Encyclopedia of Archaeal and Bacterial Type Strains, Phase II (KMG-II): From Individual Species to Whole Genera.</title>
        <authorList>
            <person name="Goeker M."/>
        </authorList>
    </citation>
    <scope>NUCLEOTIDE SEQUENCE [LARGE SCALE GENOMIC DNA]</scope>
    <source>
        <strain evidence="19 20">DSM 25478</strain>
    </source>
</reference>
<proteinExistence type="inferred from homology"/>
<dbReference type="GO" id="GO:0042773">
    <property type="term" value="P:ATP synthesis coupled electron transport"/>
    <property type="evidence" value="ECO:0007669"/>
    <property type="project" value="TreeGrafter"/>
</dbReference>
<gene>
    <name evidence="19" type="ORF">CLV28_1529</name>
</gene>
<dbReference type="Pfam" id="PF00116">
    <property type="entry name" value="COX2"/>
    <property type="match status" value="1"/>
</dbReference>
<evidence type="ECO:0000256" key="12">
    <source>
        <dbReference type="ARBA" id="ARBA00023136"/>
    </source>
</evidence>
<dbReference type="CDD" id="cd13919">
    <property type="entry name" value="CuRO_HCO_II_like_5"/>
    <property type="match status" value="1"/>
</dbReference>
<dbReference type="PROSITE" id="PS51257">
    <property type="entry name" value="PROKAR_LIPOPROTEIN"/>
    <property type="match status" value="1"/>
</dbReference>
<evidence type="ECO:0000256" key="11">
    <source>
        <dbReference type="ARBA" id="ARBA00023008"/>
    </source>
</evidence>
<comment type="similarity">
    <text evidence="2">Belongs to the cytochrome c oxidase subunit 2 family.</text>
</comment>